<reference evidence="6 7" key="1">
    <citation type="submission" date="2024-09" db="EMBL/GenBank/DDBJ databases">
        <title>Floridaenema gen nov. (Aerosakkonemataceae, Aerosakkonematales ord. nov., Cyanobacteria) from benthic tropical and subtropical fresh waters, with the description of four new species.</title>
        <authorList>
            <person name="Moretto J.A."/>
            <person name="Berthold D.E."/>
            <person name="Lefler F.W."/>
            <person name="Huang I.-S."/>
            <person name="Laughinghouse H. IV."/>
        </authorList>
    </citation>
    <scope>NUCLEOTIDE SEQUENCE [LARGE SCALE GENOMIC DNA]</scope>
    <source>
        <strain evidence="6 7">BLCC-F167</strain>
    </source>
</reference>
<dbReference type="PROSITE" id="PS50893">
    <property type="entry name" value="ABC_TRANSPORTER_2"/>
    <property type="match status" value="1"/>
</dbReference>
<dbReference type="InterPro" id="IPR027417">
    <property type="entry name" value="P-loop_NTPase"/>
</dbReference>
<dbReference type="InterPro" id="IPR003593">
    <property type="entry name" value="AAA+_ATPase"/>
</dbReference>
<dbReference type="InterPro" id="IPR003439">
    <property type="entry name" value="ABC_transporter-like_ATP-bd"/>
</dbReference>
<feature type="domain" description="ABC transporter" evidence="5">
    <location>
        <begin position="9"/>
        <end position="243"/>
    </location>
</feature>
<evidence type="ECO:0000313" key="7">
    <source>
        <dbReference type="Proteomes" id="UP001576780"/>
    </source>
</evidence>
<evidence type="ECO:0000256" key="3">
    <source>
        <dbReference type="ARBA" id="ARBA00022741"/>
    </source>
</evidence>
<evidence type="ECO:0000259" key="5">
    <source>
        <dbReference type="PROSITE" id="PS50893"/>
    </source>
</evidence>
<keyword evidence="2" id="KW-0813">Transport</keyword>
<dbReference type="Pfam" id="PF00005">
    <property type="entry name" value="ABC_tran"/>
    <property type="match status" value="1"/>
</dbReference>
<dbReference type="Proteomes" id="UP001576780">
    <property type="component" value="Unassembled WGS sequence"/>
</dbReference>
<keyword evidence="3" id="KW-0547">Nucleotide-binding</keyword>
<dbReference type="PROSITE" id="PS00211">
    <property type="entry name" value="ABC_TRANSPORTER_1"/>
    <property type="match status" value="1"/>
</dbReference>
<accession>A0ABV4WI39</accession>
<gene>
    <name evidence="6" type="ORF">ACE1CA_09470</name>
</gene>
<evidence type="ECO:0000256" key="4">
    <source>
        <dbReference type="ARBA" id="ARBA00022840"/>
    </source>
</evidence>
<protein>
    <submittedName>
        <fullName evidence="6">ABC transporter ATP-binding protein</fullName>
    </submittedName>
</protein>
<name>A0ABV4WI39_9CYAN</name>
<dbReference type="Gene3D" id="3.40.50.300">
    <property type="entry name" value="P-loop containing nucleotide triphosphate hydrolases"/>
    <property type="match status" value="1"/>
</dbReference>
<organism evidence="6 7">
    <name type="scientific">Floridaenema evergladense BLCC-F167</name>
    <dbReference type="NCBI Taxonomy" id="3153639"/>
    <lineage>
        <taxon>Bacteria</taxon>
        <taxon>Bacillati</taxon>
        <taxon>Cyanobacteriota</taxon>
        <taxon>Cyanophyceae</taxon>
        <taxon>Oscillatoriophycideae</taxon>
        <taxon>Aerosakkonematales</taxon>
        <taxon>Aerosakkonemataceae</taxon>
        <taxon>Floridanema</taxon>
        <taxon>Floridanema evergladense</taxon>
    </lineage>
</organism>
<keyword evidence="4 6" id="KW-0067">ATP-binding</keyword>
<keyword evidence="7" id="KW-1185">Reference proteome</keyword>
<dbReference type="GO" id="GO:0005524">
    <property type="term" value="F:ATP binding"/>
    <property type="evidence" value="ECO:0007669"/>
    <property type="project" value="UniProtKB-KW"/>
</dbReference>
<dbReference type="PANTHER" id="PTHR43117:SF4">
    <property type="entry name" value="OSMOPROTECTANT IMPORT ATP-BINDING PROTEIN OSMV"/>
    <property type="match status" value="1"/>
</dbReference>
<dbReference type="PANTHER" id="PTHR43117">
    <property type="entry name" value="OSMOPROTECTANT IMPORT ATP-BINDING PROTEIN OSMV"/>
    <property type="match status" value="1"/>
</dbReference>
<evidence type="ECO:0000256" key="1">
    <source>
        <dbReference type="ARBA" id="ARBA00005417"/>
    </source>
</evidence>
<dbReference type="RefSeq" id="WP_413277174.1">
    <property type="nucleotide sequence ID" value="NZ_JBHFNT010000072.1"/>
</dbReference>
<dbReference type="SMART" id="SM00382">
    <property type="entry name" value="AAA"/>
    <property type="match status" value="1"/>
</dbReference>
<dbReference type="EMBL" id="JBHFNT010000072">
    <property type="protein sequence ID" value="MFB2834749.1"/>
    <property type="molecule type" value="Genomic_DNA"/>
</dbReference>
<evidence type="ECO:0000313" key="6">
    <source>
        <dbReference type="EMBL" id="MFB2834749.1"/>
    </source>
</evidence>
<dbReference type="InterPro" id="IPR017871">
    <property type="entry name" value="ABC_transporter-like_CS"/>
</dbReference>
<evidence type="ECO:0000256" key="2">
    <source>
        <dbReference type="ARBA" id="ARBA00022448"/>
    </source>
</evidence>
<comment type="caution">
    <text evidence="6">The sequence shown here is derived from an EMBL/GenBank/DDBJ whole genome shotgun (WGS) entry which is preliminary data.</text>
</comment>
<sequence>MIQDNEIAVEFHNVAYLLNDRPLVSNLNFTVQRGEILVLLGRSGCGKTTTMKLINRLLTPSSGEVRVEGISTTEWNPIKLRRSIGYVIQETGLFPHFTIAQNVGLVPSLEGWKSDRISQRVTQLLQLVGLDPKQFAHRYPNELSGGQRQRVGVARALAADPPLLLMDEPFGALDPITRIEIQKEFRQLQKQLGKTVVFVTHDIQEAFLLATRIGLMESGKMLLIDTASEFIKSEQKEVQEFLQCLPFFNQSKSENND</sequence>
<comment type="similarity">
    <text evidence="1">Belongs to the ABC transporter superfamily.</text>
</comment>
<dbReference type="SUPFAM" id="SSF52540">
    <property type="entry name" value="P-loop containing nucleoside triphosphate hydrolases"/>
    <property type="match status" value="1"/>
</dbReference>
<proteinExistence type="inferred from homology"/>